<evidence type="ECO:0000313" key="1">
    <source>
        <dbReference type="EMBL" id="RVX46378.1"/>
    </source>
</evidence>
<reference evidence="1 2" key="1">
    <citation type="submission" date="2019-01" db="EMBL/GenBank/DDBJ databases">
        <title>Sequencing the genomes of 1000 actinobacteria strains.</title>
        <authorList>
            <person name="Klenk H.-P."/>
        </authorList>
    </citation>
    <scope>NUCLEOTIDE SEQUENCE [LARGE SCALE GENOMIC DNA]</scope>
    <source>
        <strain evidence="1 2">DSM 43925</strain>
    </source>
</reference>
<dbReference type="EMBL" id="SAUN01000001">
    <property type="protein sequence ID" value="RVX46378.1"/>
    <property type="molecule type" value="Genomic_DNA"/>
</dbReference>
<comment type="caution">
    <text evidence="1">The sequence shown here is derived from an EMBL/GenBank/DDBJ whole genome shotgun (WGS) entry which is preliminary data.</text>
</comment>
<sequence>MYEDDPINPLYREPGDPGVWWQVAELFDKGMQPYLDENDEPVEFRTVGAVLVRKLTKETLGLNDVAWRAMLIQMGLSLDSKHLTMTKRACFFGHHIVRVRRPDPTPESEALRKQLAD</sequence>
<protein>
    <submittedName>
        <fullName evidence="1">Uncharacterized protein</fullName>
    </submittedName>
</protein>
<evidence type="ECO:0000313" key="2">
    <source>
        <dbReference type="Proteomes" id="UP000284824"/>
    </source>
</evidence>
<accession>A0A438MKX3</accession>
<gene>
    <name evidence="1" type="ORF">EDD27_9254</name>
</gene>
<keyword evidence="2" id="KW-1185">Reference proteome</keyword>
<dbReference type="AlphaFoldDB" id="A0A438MKX3"/>
<dbReference type="Proteomes" id="UP000284824">
    <property type="component" value="Unassembled WGS sequence"/>
</dbReference>
<organism evidence="1 2">
    <name type="scientific">Nonomuraea polychroma</name>
    <dbReference type="NCBI Taxonomy" id="46176"/>
    <lineage>
        <taxon>Bacteria</taxon>
        <taxon>Bacillati</taxon>
        <taxon>Actinomycetota</taxon>
        <taxon>Actinomycetes</taxon>
        <taxon>Streptosporangiales</taxon>
        <taxon>Streptosporangiaceae</taxon>
        <taxon>Nonomuraea</taxon>
    </lineage>
</organism>
<proteinExistence type="predicted"/>
<name>A0A438MKX3_9ACTN</name>